<dbReference type="CDD" id="cd12286">
    <property type="entry name" value="RRM_Man1"/>
    <property type="match status" value="1"/>
</dbReference>
<dbReference type="InterPro" id="IPR012677">
    <property type="entry name" value="Nucleotide-bd_a/b_plait_sf"/>
</dbReference>
<dbReference type="KEGG" id="nlo:107222272"/>
<organism evidence="16 17">
    <name type="scientific">Neodiprion lecontei</name>
    <name type="common">Redheaded pine sawfly</name>
    <dbReference type="NCBI Taxonomy" id="441921"/>
    <lineage>
        <taxon>Eukaryota</taxon>
        <taxon>Metazoa</taxon>
        <taxon>Ecdysozoa</taxon>
        <taxon>Arthropoda</taxon>
        <taxon>Hexapoda</taxon>
        <taxon>Insecta</taxon>
        <taxon>Pterygota</taxon>
        <taxon>Neoptera</taxon>
        <taxon>Endopterygota</taxon>
        <taxon>Hymenoptera</taxon>
        <taxon>Tenthredinoidea</taxon>
        <taxon>Diprionidae</taxon>
        <taxon>Diprioninae</taxon>
        <taxon>Neodiprion</taxon>
    </lineage>
</organism>
<dbReference type="CTD" id="37838"/>
<evidence type="ECO:0000313" key="17">
    <source>
        <dbReference type="RefSeq" id="XP_015517048.1"/>
    </source>
</evidence>
<dbReference type="FunFam" id="1.10.10.1180:FF:000002">
    <property type="entry name" value="LEM domain-containing protein 2"/>
    <property type="match status" value="1"/>
</dbReference>
<evidence type="ECO:0000256" key="2">
    <source>
        <dbReference type="ARBA" id="ARBA00004473"/>
    </source>
</evidence>
<dbReference type="Pfam" id="PF09402">
    <property type="entry name" value="MSC"/>
    <property type="match status" value="1"/>
</dbReference>
<dbReference type="GO" id="GO:0006998">
    <property type="term" value="P:nuclear envelope organization"/>
    <property type="evidence" value="ECO:0007669"/>
    <property type="project" value="TreeGrafter"/>
</dbReference>
<dbReference type="InterPro" id="IPR018996">
    <property type="entry name" value="Man1/Src1-like_C"/>
</dbReference>
<keyword evidence="5 14" id="KW-0812">Transmembrane</keyword>
<dbReference type="PANTHER" id="PTHR13428:SF12">
    <property type="entry name" value="INNER NUCLEAR MEMBRANE PROTEIN MAN1"/>
    <property type="match status" value="1"/>
</dbReference>
<dbReference type="GO" id="GO:0005637">
    <property type="term" value="C:nuclear inner membrane"/>
    <property type="evidence" value="ECO:0007669"/>
    <property type="project" value="UniProtKB-SubCell"/>
</dbReference>
<dbReference type="CDD" id="cd12934">
    <property type="entry name" value="LEM"/>
    <property type="match status" value="1"/>
</dbReference>
<dbReference type="AlphaFoldDB" id="A0A6J0BSZ5"/>
<dbReference type="InterPro" id="IPR003887">
    <property type="entry name" value="LEM_dom"/>
</dbReference>
<evidence type="ECO:0000259" key="15">
    <source>
        <dbReference type="PROSITE" id="PS50954"/>
    </source>
</evidence>
<evidence type="ECO:0000256" key="13">
    <source>
        <dbReference type="SAM" id="MobiDB-lite"/>
    </source>
</evidence>
<dbReference type="GeneID" id="107222272"/>
<feature type="compositionally biased region" description="Polar residues" evidence="13">
    <location>
        <begin position="157"/>
        <end position="167"/>
    </location>
</feature>
<feature type="region of interest" description="Disordered" evidence="13">
    <location>
        <begin position="157"/>
        <end position="182"/>
    </location>
</feature>
<dbReference type="GO" id="GO:0030514">
    <property type="term" value="P:negative regulation of BMP signaling pathway"/>
    <property type="evidence" value="ECO:0007669"/>
    <property type="project" value="TreeGrafter"/>
</dbReference>
<keyword evidence="6 14" id="KW-1133">Transmembrane helix</keyword>
<dbReference type="Gene3D" id="1.10.720.40">
    <property type="match status" value="1"/>
</dbReference>
<evidence type="ECO:0000256" key="7">
    <source>
        <dbReference type="ARBA" id="ARBA00022990"/>
    </source>
</evidence>
<keyword evidence="16" id="KW-1185">Reference proteome</keyword>
<dbReference type="InterPro" id="IPR041885">
    <property type="entry name" value="MAN1_winged_helix_dom"/>
</dbReference>
<protein>
    <recommendedName>
        <fullName evidence="12">LEM domain-containing protein 2</fullName>
    </recommendedName>
</protein>
<evidence type="ECO:0000256" key="12">
    <source>
        <dbReference type="ARBA" id="ARBA00069076"/>
    </source>
</evidence>
<accession>A0A6J0BSZ5</accession>
<dbReference type="PANTHER" id="PTHR13428">
    <property type="entry name" value="INNER NUCLEAR MEMBRANE PROTEIN MAN1 LEM DOMAIN CONTAINING PROTEIN"/>
    <property type="match status" value="1"/>
</dbReference>
<dbReference type="FunFam" id="3.30.70.330:FF:000176">
    <property type="entry name" value="Inner nuclear membrane protein Man1"/>
    <property type="match status" value="1"/>
</dbReference>
<dbReference type="SUPFAM" id="SSF54928">
    <property type="entry name" value="RNA-binding domain, RBD"/>
    <property type="match status" value="1"/>
</dbReference>
<dbReference type="Pfam" id="PF03020">
    <property type="entry name" value="LEM"/>
    <property type="match status" value="1"/>
</dbReference>
<feature type="domain" description="LEM" evidence="15">
    <location>
        <begin position="1"/>
        <end position="45"/>
    </location>
</feature>
<keyword evidence="4" id="KW-0597">Phosphoprotein</keyword>
<dbReference type="RefSeq" id="XP_015517049.1">
    <property type="nucleotide sequence ID" value="XM_015661563.1"/>
</dbReference>
<evidence type="ECO:0000256" key="5">
    <source>
        <dbReference type="ARBA" id="ARBA00022692"/>
    </source>
</evidence>
<comment type="subunit">
    <text evidence="11">Interacts (via N-terminus) with LMNA isoform C (via C-terminus) (in vitro). Interacts (via LEM domain) with BANF1. Interacts (via C-terminus) with CHMP7. Interacts (via N-terminus) with tubulin; the interaction causes microtubule bundling and stabilization (in vitro).</text>
</comment>
<dbReference type="Gene3D" id="1.10.10.1180">
    <property type="entry name" value="MAN1, winged-helix domain"/>
    <property type="match status" value="1"/>
</dbReference>
<dbReference type="SUPFAM" id="SSF63451">
    <property type="entry name" value="LEM domain"/>
    <property type="match status" value="1"/>
</dbReference>
<reference evidence="17 18" key="1">
    <citation type="submission" date="2025-04" db="UniProtKB">
        <authorList>
            <consortium name="RefSeq"/>
        </authorList>
    </citation>
    <scope>IDENTIFICATION</scope>
    <source>
        <tissue evidence="17 18">Whole body</tissue>
    </source>
</reference>
<dbReference type="InterPro" id="IPR052277">
    <property type="entry name" value="INM_ESCRT-Associated"/>
</dbReference>
<feature type="region of interest" description="Disordered" evidence="13">
    <location>
        <begin position="47"/>
        <end position="123"/>
    </location>
</feature>
<evidence type="ECO:0000313" key="16">
    <source>
        <dbReference type="Proteomes" id="UP000829291"/>
    </source>
</evidence>
<evidence type="ECO:0000256" key="14">
    <source>
        <dbReference type="SAM" id="Phobius"/>
    </source>
</evidence>
<feature type="compositionally biased region" description="Low complexity" evidence="13">
    <location>
        <begin position="110"/>
        <end position="119"/>
    </location>
</feature>
<proteinExistence type="predicted"/>
<evidence type="ECO:0000256" key="3">
    <source>
        <dbReference type="ARBA" id="ARBA00022490"/>
    </source>
</evidence>
<dbReference type="PROSITE" id="PS50954">
    <property type="entry name" value="LEM"/>
    <property type="match status" value="1"/>
</dbReference>
<dbReference type="InterPro" id="IPR034394">
    <property type="entry name" value="Man1_RRM"/>
</dbReference>
<keyword evidence="8 14" id="KW-0472">Membrane</keyword>
<dbReference type="OrthoDB" id="118234at2759"/>
<dbReference type="GO" id="GO:0031490">
    <property type="term" value="F:chromatin DNA binding"/>
    <property type="evidence" value="ECO:0007669"/>
    <property type="project" value="TreeGrafter"/>
</dbReference>
<keyword evidence="7" id="KW-0007">Acetylation</keyword>
<dbReference type="Gene3D" id="3.30.70.330">
    <property type="match status" value="1"/>
</dbReference>
<dbReference type="SMART" id="SM00540">
    <property type="entry name" value="LEM"/>
    <property type="match status" value="1"/>
</dbReference>
<dbReference type="Proteomes" id="UP000829291">
    <property type="component" value="Chromosome 3"/>
</dbReference>
<sequence length="829" mass="92786">MQAVDALSDSELRSKLAEYGYPVGPVTLTTRKILVKKLKNLMEAREAGLKGSGRHSLAAKYSSDDTDDDSASVGRKKKSSSSRRQTLANPMPPPAPAVAPKSPSRRRSAARTTTTSSIANNEVTGEPYVRLEAPLNTSLKSVKNVSRKVTRNFKTTVSNDGLETGSDSDIAEEPEKSYSTSAARYKTVEPRTYESSSSSTSASTFLNNERHVPVSLEYNTKKRSIFTNNEDSYVTPAFKLNISPIHSQKEDNYRDAEDPLANIETPYLSDFTRRLSKISSSNLPSKTSLSSPILRHSALPELKETDSNGHFASLRSKYLPSTPRYNALASERPAITRTFPSTSDGKEMKNNHNLISVILVGVLLLFFILLAVVYLGLGGKNDTFSPDADNNNFPFCSPNVPHSDSPGINCIRKGTEHTAIQLLEKLQTILTEKAISYNCDDATDFPYMTDNNVMERFLKNDLDELDIKEDLHNAQLLIFKNPKWGISLIEIDDINKASADTQILDSMDKVLAKRLDGKVGMVVLNPDVPMKCLIKNKLYTLLTSILAVAVGALMIIGGHKLVLWHLKQKKESENEVFRLVSEIISMLELHHQNSALTSPGGTQESYLAINHVRDNLIPPKNRQKMSSVWAKAVKFLDENESRVRREVQQVAGEEFHVWRWLPSNNLNASNVQAAGNTGNKKTKVWQGQAFETMAGSVNSLPYSPTPCLKIRHMFDPDVEFEDDWETKVQDAILEKCGEDVKILHIRVDRGNREGCVYMKCMSQEDAGKAYRALHGWWFDSKLVTVKYLRLERYRERFPDATRCVTPLKPSNNQRLSMQAHNWQSPLETI</sequence>
<evidence type="ECO:0000313" key="18">
    <source>
        <dbReference type="RefSeq" id="XP_015517049.1"/>
    </source>
</evidence>
<evidence type="ECO:0000256" key="10">
    <source>
        <dbReference type="ARBA" id="ARBA00023242"/>
    </source>
</evidence>
<name>A0A6J0BSZ5_NEOLC</name>
<evidence type="ECO:0000256" key="6">
    <source>
        <dbReference type="ARBA" id="ARBA00022989"/>
    </source>
</evidence>
<evidence type="ECO:0000256" key="8">
    <source>
        <dbReference type="ARBA" id="ARBA00023136"/>
    </source>
</evidence>
<keyword evidence="10" id="KW-0539">Nucleus</keyword>
<dbReference type="FunFam" id="1.10.720.40:FF:000001">
    <property type="entry name" value="LEM domain containing 2, isoform CRA_a"/>
    <property type="match status" value="1"/>
</dbReference>
<dbReference type="RefSeq" id="XP_015517048.1">
    <property type="nucleotide sequence ID" value="XM_015661562.1"/>
</dbReference>
<feature type="transmembrane region" description="Helical" evidence="14">
    <location>
        <begin position="354"/>
        <end position="377"/>
    </location>
</feature>
<dbReference type="InterPro" id="IPR035979">
    <property type="entry name" value="RBD_domain_sf"/>
</dbReference>
<evidence type="ECO:0000256" key="11">
    <source>
        <dbReference type="ARBA" id="ARBA00063442"/>
    </source>
</evidence>
<dbReference type="InterPro" id="IPR011015">
    <property type="entry name" value="LEM/LEM-like_dom_sf"/>
</dbReference>
<evidence type="ECO:0000256" key="4">
    <source>
        <dbReference type="ARBA" id="ARBA00022553"/>
    </source>
</evidence>
<evidence type="ECO:0000256" key="9">
    <source>
        <dbReference type="ARBA" id="ARBA00023212"/>
    </source>
</evidence>
<keyword evidence="9" id="KW-0206">Cytoskeleton</keyword>
<feature type="transmembrane region" description="Helical" evidence="14">
    <location>
        <begin position="538"/>
        <end position="558"/>
    </location>
</feature>
<dbReference type="GO" id="GO:0005819">
    <property type="term" value="C:spindle"/>
    <property type="evidence" value="ECO:0007669"/>
    <property type="project" value="UniProtKB-SubCell"/>
</dbReference>
<evidence type="ECO:0000256" key="1">
    <source>
        <dbReference type="ARBA" id="ARBA00004186"/>
    </source>
</evidence>
<comment type="subcellular location">
    <subcellularLocation>
        <location evidence="1">Cytoplasm</location>
        <location evidence="1">Cytoskeleton</location>
        <location evidence="1">Spindle</location>
    </subcellularLocation>
    <subcellularLocation>
        <location evidence="2">Nucleus inner membrane</location>
        <topology evidence="2">Multi-pass membrane protein</topology>
    </subcellularLocation>
</comment>
<keyword evidence="3" id="KW-0963">Cytoplasm</keyword>
<gene>
    <name evidence="17 18" type="primary">LOC107222272</name>
</gene>